<dbReference type="EMBL" id="CP001322">
    <property type="protein sequence ID" value="ACL06908.1"/>
    <property type="molecule type" value="Genomic_DNA"/>
</dbReference>
<proteinExistence type="predicted"/>
<dbReference type="KEGG" id="dal:Dalk_5238"/>
<sequence length="69" mass="7283">MTGATIQVDPKTGEITAIHIMAANEKDAQAVQKALWPLIGKSRGEGLLSRIMAHIGQSGNVTECPQVSL</sequence>
<evidence type="ECO:0000313" key="1">
    <source>
        <dbReference type="EMBL" id="ACL06908.1"/>
    </source>
</evidence>
<reference evidence="1 2" key="1">
    <citation type="journal article" date="2012" name="Environ. Microbiol.">
        <title>The genome sequence of Desulfatibacillum alkenivorans AK-01: a blueprint for anaerobic alkane oxidation.</title>
        <authorList>
            <person name="Callaghan A.V."/>
            <person name="Morris B.E."/>
            <person name="Pereira I.A."/>
            <person name="McInerney M.J."/>
            <person name="Austin R.N."/>
            <person name="Groves J.T."/>
            <person name="Kukor J.J."/>
            <person name="Suflita J.M."/>
            <person name="Young L.Y."/>
            <person name="Zylstra G.J."/>
            <person name="Wawrik B."/>
        </authorList>
    </citation>
    <scope>NUCLEOTIDE SEQUENCE [LARGE SCALE GENOMIC DNA]</scope>
    <source>
        <strain evidence="1 2">AK-01</strain>
    </source>
</reference>
<name>B8FEC7_DESAL</name>
<protein>
    <submittedName>
        <fullName evidence="1">Uncharacterized protein</fullName>
    </submittedName>
</protein>
<dbReference type="AlphaFoldDB" id="B8FEC7"/>
<organism evidence="1 2">
    <name type="scientific">Desulfatibacillum aliphaticivorans</name>
    <dbReference type="NCBI Taxonomy" id="218208"/>
    <lineage>
        <taxon>Bacteria</taxon>
        <taxon>Pseudomonadati</taxon>
        <taxon>Thermodesulfobacteriota</taxon>
        <taxon>Desulfobacteria</taxon>
        <taxon>Desulfobacterales</taxon>
        <taxon>Desulfatibacillaceae</taxon>
        <taxon>Desulfatibacillum</taxon>
    </lineage>
</organism>
<evidence type="ECO:0000313" key="2">
    <source>
        <dbReference type="Proteomes" id="UP000000739"/>
    </source>
</evidence>
<dbReference type="RefSeq" id="WP_015949944.1">
    <property type="nucleotide sequence ID" value="NC_011768.1"/>
</dbReference>
<keyword evidence="2" id="KW-1185">Reference proteome</keyword>
<gene>
    <name evidence="1" type="ordered locus">Dalk_5238</name>
</gene>
<dbReference type="Proteomes" id="UP000000739">
    <property type="component" value="Chromosome"/>
</dbReference>
<dbReference type="HOGENOM" id="CLU_2769008_0_0_7"/>
<accession>B8FEC7</accession>